<accession>A0ABW8Q5L3</accession>
<name>A0ABW8Q5L3_9NEIS</name>
<gene>
    <name evidence="1" type="ORF">ACI43T_10110</name>
</gene>
<evidence type="ECO:0000313" key="2">
    <source>
        <dbReference type="Proteomes" id="UP001621964"/>
    </source>
</evidence>
<reference evidence="1 2" key="1">
    <citation type="submission" date="2024-11" db="EMBL/GenBank/DDBJ databases">
        <authorList>
            <person name="Mikucki A.G."/>
            <person name="Kahler C.M."/>
        </authorList>
    </citation>
    <scope>NUCLEOTIDE SEQUENCE [LARGE SCALE GENOMIC DNA]</scope>
    <source>
        <strain evidence="1 2">EXNM717</strain>
    </source>
</reference>
<dbReference type="InterPro" id="IPR011990">
    <property type="entry name" value="TPR-like_helical_dom_sf"/>
</dbReference>
<dbReference type="Pfam" id="PF08238">
    <property type="entry name" value="Sel1"/>
    <property type="match status" value="10"/>
</dbReference>
<protein>
    <submittedName>
        <fullName evidence="1">Tetratricopeptide repeat protein</fullName>
    </submittedName>
</protein>
<dbReference type="InterPro" id="IPR050767">
    <property type="entry name" value="Sel1_AlgK"/>
</dbReference>
<dbReference type="InterPro" id="IPR006597">
    <property type="entry name" value="Sel1-like"/>
</dbReference>
<dbReference type="PANTHER" id="PTHR11102">
    <property type="entry name" value="SEL-1-LIKE PROTEIN"/>
    <property type="match status" value="1"/>
</dbReference>
<dbReference type="SMART" id="SM00671">
    <property type="entry name" value="SEL1"/>
    <property type="match status" value="11"/>
</dbReference>
<keyword evidence="2" id="KW-1185">Reference proteome</keyword>
<dbReference type="PANTHER" id="PTHR11102:SF160">
    <property type="entry name" value="ERAD-ASSOCIATED E3 UBIQUITIN-PROTEIN LIGASE COMPONENT HRD3"/>
    <property type="match status" value="1"/>
</dbReference>
<organism evidence="1 2">
    <name type="scientific">Neisseria oralis</name>
    <dbReference type="NCBI Taxonomy" id="1107316"/>
    <lineage>
        <taxon>Bacteria</taxon>
        <taxon>Pseudomonadati</taxon>
        <taxon>Pseudomonadota</taxon>
        <taxon>Betaproteobacteria</taxon>
        <taxon>Neisseriales</taxon>
        <taxon>Neisseriaceae</taxon>
        <taxon>Neisseria</taxon>
    </lineage>
</organism>
<dbReference type="Gene3D" id="1.25.40.10">
    <property type="entry name" value="Tetratricopeptide repeat domain"/>
    <property type="match status" value="4"/>
</dbReference>
<proteinExistence type="predicted"/>
<evidence type="ECO:0000313" key="1">
    <source>
        <dbReference type="EMBL" id="MFK7642834.1"/>
    </source>
</evidence>
<dbReference type="EMBL" id="JBJGEB010000011">
    <property type="protein sequence ID" value="MFK7642834.1"/>
    <property type="molecule type" value="Genomic_DNA"/>
</dbReference>
<dbReference type="RefSeq" id="WP_377080507.1">
    <property type="nucleotide sequence ID" value="NZ_JBJGEB010000011.1"/>
</dbReference>
<dbReference type="Proteomes" id="UP001621964">
    <property type="component" value="Unassembled WGS sequence"/>
</dbReference>
<sequence length="478" mass="53088">MENTQSVSFFERARQFLNQTPPDYAVAVPLLRQAVQEGDTEAVFQLSGCLMNGLGVRKNAEEGIALLEQAASAGHPYARYNLLQLKEAGGTPVALLLGVYGDLAEQGMVQAQMRLLKYFNETGKTDKALYWAKKAAAANHPQAQYYLAQYYQNAAEPDMEAAYRLYRQAAEQGLVAAHWQLGLQYLYGQGVPQNHEQAARYLRIAAEQGIAAAQTALAEILLPENSKEALVWFQTASEQGDNNAHAALAELYLLGRYVERNPEAARSHAEAAAQFRHPEALRLLGDIYSYGLGVDADSDTARGYYRQAAEAGSMAAYQKLVSDSALHDRQNYERIKETALQHQKLEQLYQQAFASYHGLNQMQDYSEAFEFYLQAAKLGHRRAQTDLGMMYYSGKGVEEDTAQAAYWFGCAAESNDATAQYSLACLYFNGEGIERNIAKACALLEAAICNGHPHKDALIPLLNQWREMMSSLERPSEK</sequence>
<dbReference type="SUPFAM" id="SSF81901">
    <property type="entry name" value="HCP-like"/>
    <property type="match status" value="4"/>
</dbReference>
<comment type="caution">
    <text evidence="1">The sequence shown here is derived from an EMBL/GenBank/DDBJ whole genome shotgun (WGS) entry which is preliminary data.</text>
</comment>